<dbReference type="GO" id="GO:0003676">
    <property type="term" value="F:nucleic acid binding"/>
    <property type="evidence" value="ECO:0007669"/>
    <property type="project" value="InterPro"/>
</dbReference>
<dbReference type="CDD" id="cd04458">
    <property type="entry name" value="CSP_CDS"/>
    <property type="match status" value="1"/>
</dbReference>
<evidence type="ECO:0000256" key="1">
    <source>
        <dbReference type="SAM" id="MobiDB-lite"/>
    </source>
</evidence>
<dbReference type="EMBL" id="GL195123">
    <property type="protein sequence ID" value="EFB19752.1"/>
    <property type="molecule type" value="Genomic_DNA"/>
</dbReference>
<organism evidence="3">
    <name type="scientific">Ailuropoda melanoleuca</name>
    <name type="common">Giant panda</name>
    <dbReference type="NCBI Taxonomy" id="9646"/>
    <lineage>
        <taxon>Eukaryota</taxon>
        <taxon>Metazoa</taxon>
        <taxon>Chordata</taxon>
        <taxon>Craniata</taxon>
        <taxon>Vertebrata</taxon>
        <taxon>Euteleostomi</taxon>
        <taxon>Mammalia</taxon>
        <taxon>Eutheria</taxon>
        <taxon>Laurasiatheria</taxon>
        <taxon>Carnivora</taxon>
        <taxon>Caniformia</taxon>
        <taxon>Ursidae</taxon>
        <taxon>Ailuropoda</taxon>
    </lineage>
</organism>
<evidence type="ECO:0000313" key="3">
    <source>
        <dbReference type="EMBL" id="EFB19752.1"/>
    </source>
</evidence>
<dbReference type="InterPro" id="IPR019844">
    <property type="entry name" value="CSD_CS"/>
</dbReference>
<proteinExistence type="predicted"/>
<dbReference type="PRINTS" id="PR00050">
    <property type="entry name" value="COLDSHOCK"/>
</dbReference>
<dbReference type="InterPro" id="IPR011129">
    <property type="entry name" value="CSD"/>
</dbReference>
<dbReference type="Pfam" id="PF00313">
    <property type="entry name" value="CSD"/>
    <property type="match status" value="1"/>
</dbReference>
<dbReference type="SUPFAM" id="SSF50249">
    <property type="entry name" value="Nucleic acid-binding proteins"/>
    <property type="match status" value="1"/>
</dbReference>
<dbReference type="SMART" id="SM00357">
    <property type="entry name" value="CSP"/>
    <property type="match status" value="1"/>
</dbReference>
<dbReference type="Gene3D" id="2.40.50.140">
    <property type="entry name" value="Nucleic acid-binding proteins"/>
    <property type="match status" value="1"/>
</dbReference>
<feature type="non-terminal residue" evidence="3">
    <location>
        <position position="310"/>
    </location>
</feature>
<dbReference type="InterPro" id="IPR012340">
    <property type="entry name" value="NA-bd_OB-fold"/>
</dbReference>
<dbReference type="InterPro" id="IPR002059">
    <property type="entry name" value="CSP_DNA-bd"/>
</dbReference>
<accession>D2I6W2</accession>
<feature type="domain" description="CSD" evidence="2">
    <location>
        <begin position="35"/>
        <end position="104"/>
    </location>
</feature>
<feature type="compositionally biased region" description="Low complexity" evidence="1">
    <location>
        <begin position="233"/>
        <end position="244"/>
    </location>
</feature>
<feature type="non-terminal residue" evidence="3">
    <location>
        <position position="1"/>
    </location>
</feature>
<feature type="region of interest" description="Disordered" evidence="1">
    <location>
        <begin position="191"/>
        <end position="310"/>
    </location>
</feature>
<dbReference type="AlphaFoldDB" id="D2I6W2"/>
<feature type="region of interest" description="Disordered" evidence="1">
    <location>
        <begin position="130"/>
        <end position="175"/>
    </location>
</feature>
<reference evidence="3" key="1">
    <citation type="journal article" date="2010" name="Nature">
        <title>The sequence and de novo assembly of the giant panda genome.</title>
        <authorList>
            <person name="Li R."/>
            <person name="Fan W."/>
            <person name="Tian G."/>
            <person name="Zhu H."/>
            <person name="He L."/>
            <person name="Cai J."/>
            <person name="Huang Q."/>
            <person name="Cai Q."/>
            <person name="Li B."/>
            <person name="Bai Y."/>
            <person name="Zhang Z."/>
            <person name="Zhang Y."/>
            <person name="Wang W."/>
            <person name="Li J."/>
            <person name="Wei F."/>
            <person name="Li H."/>
            <person name="Jian M."/>
            <person name="Li J."/>
            <person name="Zhang Z."/>
            <person name="Nielsen R."/>
            <person name="Li D."/>
            <person name="Gu W."/>
            <person name="Yang Z."/>
            <person name="Xuan Z."/>
            <person name="Ryder O.A."/>
            <person name="Leung F.C."/>
            <person name="Zhou Y."/>
            <person name="Cao J."/>
            <person name="Sun X."/>
            <person name="Fu Y."/>
            <person name="Fang X."/>
            <person name="Guo X."/>
            <person name="Wang B."/>
            <person name="Hou R."/>
            <person name="Shen F."/>
            <person name="Mu B."/>
            <person name="Ni P."/>
            <person name="Lin R."/>
            <person name="Qian W."/>
            <person name="Wang G."/>
            <person name="Yu C."/>
            <person name="Nie W."/>
            <person name="Wang J."/>
            <person name="Wu Z."/>
            <person name="Liang H."/>
            <person name="Min J."/>
            <person name="Wu Q."/>
            <person name="Cheng S."/>
            <person name="Ruan J."/>
            <person name="Wang M."/>
            <person name="Shi Z."/>
            <person name="Wen M."/>
            <person name="Liu B."/>
            <person name="Ren X."/>
            <person name="Zheng H."/>
            <person name="Dong D."/>
            <person name="Cook K."/>
            <person name="Shan G."/>
            <person name="Zhang H."/>
            <person name="Kosiol C."/>
            <person name="Xie X."/>
            <person name="Lu Z."/>
            <person name="Zheng H."/>
            <person name="Li Y."/>
            <person name="Steiner C.C."/>
            <person name="Lam T.T."/>
            <person name="Lin S."/>
            <person name="Zhang Q."/>
            <person name="Li G."/>
            <person name="Tian J."/>
            <person name="Gong T."/>
            <person name="Liu H."/>
            <person name="Zhang D."/>
            <person name="Fang L."/>
            <person name="Ye C."/>
            <person name="Zhang J."/>
            <person name="Hu W."/>
            <person name="Xu A."/>
            <person name="Ren Y."/>
            <person name="Zhang G."/>
            <person name="Bruford M.W."/>
            <person name="Li Q."/>
            <person name="Ma L."/>
            <person name="Guo Y."/>
            <person name="An N."/>
            <person name="Hu Y."/>
            <person name="Zheng Y."/>
            <person name="Shi Y."/>
            <person name="Li Z."/>
            <person name="Liu Q."/>
            <person name="Chen Y."/>
            <person name="Zhao J."/>
            <person name="Qu N."/>
            <person name="Zhao S."/>
            <person name="Tian F."/>
            <person name="Wang X."/>
            <person name="Wang H."/>
            <person name="Xu L."/>
            <person name="Liu X."/>
            <person name="Vinar T."/>
            <person name="Wang Y."/>
            <person name="Lam T.W."/>
            <person name="Yiu S.M."/>
            <person name="Liu S."/>
            <person name="Zhang H."/>
            <person name="Li D."/>
            <person name="Huang Y."/>
            <person name="Wang X."/>
            <person name="Yang G."/>
            <person name="Jiang Z."/>
            <person name="Wang J."/>
            <person name="Qin N."/>
            <person name="Li L."/>
            <person name="Li J."/>
            <person name="Bolund L."/>
            <person name="Kristiansen K."/>
            <person name="Wong G.K."/>
            <person name="Olson M."/>
            <person name="Zhang X."/>
            <person name="Li S."/>
            <person name="Yang H."/>
            <person name="Wang J."/>
            <person name="Wang J."/>
        </authorList>
    </citation>
    <scope>NUCLEOTIDE SEQUENCE [LARGE SCALE GENOMIC DNA]</scope>
</reference>
<dbReference type="PANTHER" id="PTHR11544">
    <property type="entry name" value="COLD SHOCK DOMAIN CONTAINING PROTEINS"/>
    <property type="match status" value="1"/>
</dbReference>
<dbReference type="PROSITE" id="PS51857">
    <property type="entry name" value="CSD_2"/>
    <property type="match status" value="1"/>
</dbReference>
<dbReference type="PROSITE" id="PS00352">
    <property type="entry name" value="CSD_1"/>
    <property type="match status" value="1"/>
</dbReference>
<dbReference type="HOGENOM" id="CLU_063071_2_0_1"/>
<dbReference type="FunFam" id="2.40.50.140:FF:000274">
    <property type="entry name" value="Mitochondrial RNA binding protein"/>
    <property type="match status" value="1"/>
</dbReference>
<name>D2I6W2_AILME</name>
<evidence type="ECO:0000259" key="2">
    <source>
        <dbReference type="PROSITE" id="PS51857"/>
    </source>
</evidence>
<sequence>PWAPVAGNLSGDAIHKTTAAADDKGKVPKKVIAKRVRGSVKWFNVKNGYGFISRHDTQEDVFVHQRAITRNNPHKYQRSVGDGETVEFDVVQGERGTEAANVTGPAGAPVQGSRYAASWPRFYRGFYIHRRAPPPRGPSGAEEDVSEGEASGEGLTEAQGQKRRLPGGPQDQRLQCFPPFRRASAMSRSPWILAPTSGPRPAHLPGSAPASRPEGAPRRGSGPSYLLSRPRGRGTAPAPRPSAGIREELEAEDKESGRDASGPQQKPPPRYASQRPSNPRRRPQQAPGAQGQDIVRGEGKIQKSPVETPA</sequence>
<dbReference type="InParanoid" id="D2I6W2"/>
<gene>
    <name evidence="3" type="ORF">PANDA_021601</name>
</gene>
<dbReference type="InterPro" id="IPR050181">
    <property type="entry name" value="Cold_shock_domain"/>
</dbReference>
<protein>
    <recommendedName>
        <fullName evidence="2">CSD domain-containing protein</fullName>
    </recommendedName>
</protein>